<protein>
    <submittedName>
        <fullName evidence="1">Uncharacterized protein</fullName>
    </submittedName>
</protein>
<dbReference type="RefSeq" id="WP_229717339.1">
    <property type="nucleotide sequence ID" value="NZ_BMIK01000001.1"/>
</dbReference>
<keyword evidence="2" id="KW-1185">Reference proteome</keyword>
<evidence type="ECO:0000313" key="1">
    <source>
        <dbReference type="EMBL" id="GGC13862.1"/>
    </source>
</evidence>
<gene>
    <name evidence="1" type="ORF">GCM10011386_01920</name>
</gene>
<dbReference type="InterPro" id="IPR017853">
    <property type="entry name" value="GH"/>
</dbReference>
<organism evidence="1 2">
    <name type="scientific">Parapedobacter defluvii</name>
    <dbReference type="NCBI Taxonomy" id="2045106"/>
    <lineage>
        <taxon>Bacteria</taxon>
        <taxon>Pseudomonadati</taxon>
        <taxon>Bacteroidota</taxon>
        <taxon>Sphingobacteriia</taxon>
        <taxon>Sphingobacteriales</taxon>
        <taxon>Sphingobacteriaceae</taxon>
        <taxon>Parapedobacter</taxon>
    </lineage>
</organism>
<dbReference type="SUPFAM" id="SSF51445">
    <property type="entry name" value="(Trans)glycosidases"/>
    <property type="match status" value="1"/>
</dbReference>
<dbReference type="PROSITE" id="PS51318">
    <property type="entry name" value="TAT"/>
    <property type="match status" value="1"/>
</dbReference>
<evidence type="ECO:0000313" key="2">
    <source>
        <dbReference type="Proteomes" id="UP000597338"/>
    </source>
</evidence>
<comment type="caution">
    <text evidence="1">The sequence shown here is derived from an EMBL/GenBank/DDBJ whole genome shotgun (WGS) entry which is preliminary data.</text>
</comment>
<dbReference type="EMBL" id="BMIK01000001">
    <property type="protein sequence ID" value="GGC13862.1"/>
    <property type="molecule type" value="Genomic_DNA"/>
</dbReference>
<sequence length="777" mass="87308">MNFNRRQFIAANAALGGLLWLNQLPFPAAARTISTDKAALQVSHFPNALYAFVWRNWGLVPLDRMANTVGATPAQLQSIASFMGLGDAPKVTAEQWERSYLTVIRRNWHLLPKSQLQVLMGWDEAQLEFTLKEDDFFYIKLGSLKPACPPVYYNQLSVLDEKTKISFMQLLKASFPEGLPTEQMPYFQFVNELSAPFTDAKGKSTESIQAGFSPRIAYPYFALFGDPLLDPEIDSYPDAYLERLAASGVDSIWMHIVLSKLTPFPWDPSISTHWEHRLTNLKALTERVRKHGIGIYLYLNEPRHQPEAFFEKYPDLRGQGTALCTSHPAVQQYLEGSIALIVERAPQLAGFFSITASENPTHCWSHGQGDKCPRCALLGPEKVISTLNNLYTKGINRGYASAVASGKGDVADGRPKLIIWDWGWRDDWAAGIIPELTTDHTLLMSVSEWELEIERGGVRSKVGEYSISAIGPGPRARRHWEIAKRHGLKTMAKIQANNSWEIGAVPYIPAVYNVAKHIDQLRKEGIAGIMLSWTLGGYPSPNLEVVSLMGSDRNLPADDAIRTVARRRFGSAADAIVGAWRDVSTHFSKFPYHISVVYNAPLQCGPANLLWSEPTDYKATMVGLPYDDVTSWRAIYPPSVFAGLLREIGEAFAEIIRRLDDDCTKLNLNQTEQKAVRLERNIIETISIHYQSIANQVDFITLRDQLPDAESDRARVKRALSEVLSREIRLARRMAALQTSDSRLGYEASNQYFYTSADLYEKVLNCTELLNKWAAEM</sequence>
<accession>A0ABQ1L394</accession>
<name>A0ABQ1L394_9SPHI</name>
<reference evidence="2" key="1">
    <citation type="journal article" date="2019" name="Int. J. Syst. Evol. Microbiol.">
        <title>The Global Catalogue of Microorganisms (GCM) 10K type strain sequencing project: providing services to taxonomists for standard genome sequencing and annotation.</title>
        <authorList>
            <consortium name="The Broad Institute Genomics Platform"/>
            <consortium name="The Broad Institute Genome Sequencing Center for Infectious Disease"/>
            <person name="Wu L."/>
            <person name="Ma J."/>
        </authorList>
    </citation>
    <scope>NUCLEOTIDE SEQUENCE [LARGE SCALE GENOMIC DNA]</scope>
    <source>
        <strain evidence="2">CGMCC 1.15342</strain>
    </source>
</reference>
<dbReference type="InterPro" id="IPR006311">
    <property type="entry name" value="TAT_signal"/>
</dbReference>
<proteinExistence type="predicted"/>
<dbReference type="Proteomes" id="UP000597338">
    <property type="component" value="Unassembled WGS sequence"/>
</dbReference>